<keyword evidence="2" id="KW-1185">Reference proteome</keyword>
<accession>A0A9P5MXU1</accession>
<dbReference type="AlphaFoldDB" id="A0A9P5MXU1"/>
<reference evidence="1" key="2">
    <citation type="journal article" date="2020" name="Nat. Commun.">
        <title>Large-scale genome sequencing of mycorrhizal fungi provides insights into the early evolution of symbiotic traits.</title>
        <authorList>
            <person name="Miyauchi S."/>
            <person name="Kiss E."/>
            <person name="Kuo A."/>
            <person name="Drula E."/>
            <person name="Kohler A."/>
            <person name="Sanchez-Garcia M."/>
            <person name="Morin E."/>
            <person name="Andreopoulos B."/>
            <person name="Barry K.W."/>
            <person name="Bonito G."/>
            <person name="Buee M."/>
            <person name="Carver A."/>
            <person name="Chen C."/>
            <person name="Cichocki N."/>
            <person name="Clum A."/>
            <person name="Culley D."/>
            <person name="Crous P.W."/>
            <person name="Fauchery L."/>
            <person name="Girlanda M."/>
            <person name="Hayes R.D."/>
            <person name="Keri Z."/>
            <person name="LaButti K."/>
            <person name="Lipzen A."/>
            <person name="Lombard V."/>
            <person name="Magnuson J."/>
            <person name="Maillard F."/>
            <person name="Murat C."/>
            <person name="Nolan M."/>
            <person name="Ohm R.A."/>
            <person name="Pangilinan J."/>
            <person name="Pereira M.F."/>
            <person name="Perotto S."/>
            <person name="Peter M."/>
            <person name="Pfister S."/>
            <person name="Riley R."/>
            <person name="Sitrit Y."/>
            <person name="Stielow J.B."/>
            <person name="Szollosi G."/>
            <person name="Zifcakova L."/>
            <person name="Stursova M."/>
            <person name="Spatafora J.W."/>
            <person name="Tedersoo L."/>
            <person name="Vaario L.M."/>
            <person name="Yamada A."/>
            <person name="Yan M."/>
            <person name="Wang P."/>
            <person name="Xu J."/>
            <person name="Bruns T."/>
            <person name="Baldrian P."/>
            <person name="Vilgalys R."/>
            <person name="Dunand C."/>
            <person name="Henrissat B."/>
            <person name="Grigoriev I.V."/>
            <person name="Hibbett D."/>
            <person name="Nagy L.G."/>
            <person name="Martin F.M."/>
        </authorList>
    </citation>
    <scope>NUCLEOTIDE SEQUENCE</scope>
    <source>
        <strain evidence="1">Prilba</strain>
    </source>
</reference>
<dbReference type="EMBL" id="WHVB01000007">
    <property type="protein sequence ID" value="KAF8481301.1"/>
    <property type="molecule type" value="Genomic_DNA"/>
</dbReference>
<protein>
    <submittedName>
        <fullName evidence="1">Uncharacterized protein</fullName>
    </submittedName>
</protein>
<proteinExistence type="predicted"/>
<name>A0A9P5MXU1_9AGAM</name>
<evidence type="ECO:0000313" key="2">
    <source>
        <dbReference type="Proteomes" id="UP000759537"/>
    </source>
</evidence>
<evidence type="ECO:0000313" key="1">
    <source>
        <dbReference type="EMBL" id="KAF8481301.1"/>
    </source>
</evidence>
<organism evidence="1 2">
    <name type="scientific">Russula ochroleuca</name>
    <dbReference type="NCBI Taxonomy" id="152965"/>
    <lineage>
        <taxon>Eukaryota</taxon>
        <taxon>Fungi</taxon>
        <taxon>Dikarya</taxon>
        <taxon>Basidiomycota</taxon>
        <taxon>Agaricomycotina</taxon>
        <taxon>Agaricomycetes</taxon>
        <taxon>Russulales</taxon>
        <taxon>Russulaceae</taxon>
        <taxon>Russula</taxon>
    </lineage>
</organism>
<gene>
    <name evidence="1" type="ORF">DFH94DRAFT_739315</name>
</gene>
<reference evidence="1" key="1">
    <citation type="submission" date="2019-10" db="EMBL/GenBank/DDBJ databases">
        <authorList>
            <consortium name="DOE Joint Genome Institute"/>
            <person name="Kuo A."/>
            <person name="Miyauchi S."/>
            <person name="Kiss E."/>
            <person name="Drula E."/>
            <person name="Kohler A."/>
            <person name="Sanchez-Garcia M."/>
            <person name="Andreopoulos B."/>
            <person name="Barry K.W."/>
            <person name="Bonito G."/>
            <person name="Buee M."/>
            <person name="Carver A."/>
            <person name="Chen C."/>
            <person name="Cichocki N."/>
            <person name="Clum A."/>
            <person name="Culley D."/>
            <person name="Crous P.W."/>
            <person name="Fauchery L."/>
            <person name="Girlanda M."/>
            <person name="Hayes R."/>
            <person name="Keri Z."/>
            <person name="LaButti K."/>
            <person name="Lipzen A."/>
            <person name="Lombard V."/>
            <person name="Magnuson J."/>
            <person name="Maillard F."/>
            <person name="Morin E."/>
            <person name="Murat C."/>
            <person name="Nolan M."/>
            <person name="Ohm R."/>
            <person name="Pangilinan J."/>
            <person name="Pereira M."/>
            <person name="Perotto S."/>
            <person name="Peter M."/>
            <person name="Riley R."/>
            <person name="Sitrit Y."/>
            <person name="Stielow B."/>
            <person name="Szollosi G."/>
            <person name="Zifcakova L."/>
            <person name="Stursova M."/>
            <person name="Spatafora J.W."/>
            <person name="Tedersoo L."/>
            <person name="Vaario L.-M."/>
            <person name="Yamada A."/>
            <person name="Yan M."/>
            <person name="Wang P."/>
            <person name="Xu J."/>
            <person name="Bruns T."/>
            <person name="Baldrian P."/>
            <person name="Vilgalys R."/>
            <person name="Henrissat B."/>
            <person name="Grigoriev I.V."/>
            <person name="Hibbett D."/>
            <person name="Nagy L.G."/>
            <person name="Martin F.M."/>
        </authorList>
    </citation>
    <scope>NUCLEOTIDE SEQUENCE</scope>
    <source>
        <strain evidence="1">Prilba</strain>
    </source>
</reference>
<sequence>MRVGGGFLLSFLPPPPCLSANHPPSSLLARAGGGFSCPNPTLASTASKWGRISRAPNPHLCPKREWVGFPLRTSLPRRLCLSLSTSYRRRRVAAPVPHFAPLPPPPRRLPLPLHHLLPPLRRLPLPPCPPRPLVNASARAPARCTCVSAAWALALRAASARVPALPYLPSLTPNV</sequence>
<comment type="caution">
    <text evidence="1">The sequence shown here is derived from an EMBL/GenBank/DDBJ whole genome shotgun (WGS) entry which is preliminary data.</text>
</comment>
<feature type="non-terminal residue" evidence="1">
    <location>
        <position position="175"/>
    </location>
</feature>
<dbReference type="Proteomes" id="UP000759537">
    <property type="component" value="Unassembled WGS sequence"/>
</dbReference>